<evidence type="ECO:0000259" key="2">
    <source>
        <dbReference type="Pfam" id="PF00443"/>
    </source>
</evidence>
<evidence type="ECO:0000256" key="1">
    <source>
        <dbReference type="SAM" id="MobiDB-lite"/>
    </source>
</evidence>
<keyword evidence="4" id="KW-1185">Reference proteome</keyword>
<dbReference type="PANTHER" id="PTHR39597">
    <property type="entry name" value="UBA DOMAIN-CONTAINING PROTEIN RUP1"/>
    <property type="match status" value="1"/>
</dbReference>
<dbReference type="SUPFAM" id="SSF46934">
    <property type="entry name" value="UBA-like"/>
    <property type="match status" value="1"/>
</dbReference>
<name>A0AAW0A8U3_9AGAR</name>
<dbReference type="Proteomes" id="UP001362999">
    <property type="component" value="Unassembled WGS sequence"/>
</dbReference>
<feature type="region of interest" description="Disordered" evidence="1">
    <location>
        <begin position="649"/>
        <end position="668"/>
    </location>
</feature>
<feature type="domain" description="Peptidase C19 ubiquitin carboxyl-terminal hydrolase" evidence="2">
    <location>
        <begin position="192"/>
        <end position="612"/>
    </location>
</feature>
<dbReference type="InterPro" id="IPR009060">
    <property type="entry name" value="UBA-like_sf"/>
</dbReference>
<keyword evidence="3" id="KW-0378">Hydrolase</keyword>
<dbReference type="InterPro" id="IPR055335">
    <property type="entry name" value="Ucp6/RUP1"/>
</dbReference>
<dbReference type="GO" id="GO:0004843">
    <property type="term" value="F:cysteine-type deubiquitinase activity"/>
    <property type="evidence" value="ECO:0007669"/>
    <property type="project" value="InterPro"/>
</dbReference>
<dbReference type="PANTHER" id="PTHR39597:SF1">
    <property type="entry name" value="UBA DOMAIN-CONTAINING PROTEIN RUP1"/>
    <property type="match status" value="1"/>
</dbReference>
<dbReference type="Pfam" id="PF00443">
    <property type="entry name" value="UCH"/>
    <property type="match status" value="1"/>
</dbReference>
<dbReference type="AlphaFoldDB" id="A0AAW0A8U3"/>
<comment type="caution">
    <text evidence="3">The sequence shown here is derived from an EMBL/GenBank/DDBJ whole genome shotgun (WGS) entry which is preliminary data.</text>
</comment>
<protein>
    <submittedName>
        <fullName evidence="3">Glycoside hydrolase family 79 protein</fullName>
    </submittedName>
</protein>
<proteinExistence type="predicted"/>
<dbReference type="Gene3D" id="3.90.70.10">
    <property type="entry name" value="Cysteine proteinases"/>
    <property type="match status" value="1"/>
</dbReference>
<evidence type="ECO:0000313" key="4">
    <source>
        <dbReference type="Proteomes" id="UP001362999"/>
    </source>
</evidence>
<dbReference type="SUPFAM" id="SSF54001">
    <property type="entry name" value="Cysteine proteinases"/>
    <property type="match status" value="1"/>
</dbReference>
<feature type="region of interest" description="Disordered" evidence="1">
    <location>
        <begin position="1"/>
        <end position="24"/>
    </location>
</feature>
<dbReference type="InterPro" id="IPR038765">
    <property type="entry name" value="Papain-like_cys_pep_sf"/>
</dbReference>
<reference evidence="3 4" key="1">
    <citation type="journal article" date="2024" name="J Genomics">
        <title>Draft genome sequencing and assembly of Favolaschia claudopus CIRM-BRFM 2984 isolated from oak limbs.</title>
        <authorList>
            <person name="Navarro D."/>
            <person name="Drula E."/>
            <person name="Chaduli D."/>
            <person name="Cazenave R."/>
            <person name="Ahrendt S."/>
            <person name="Wang J."/>
            <person name="Lipzen A."/>
            <person name="Daum C."/>
            <person name="Barry K."/>
            <person name="Grigoriev I.V."/>
            <person name="Favel A."/>
            <person name="Rosso M.N."/>
            <person name="Martin F."/>
        </authorList>
    </citation>
    <scope>NUCLEOTIDE SEQUENCE [LARGE SCALE GENOMIC DNA]</scope>
    <source>
        <strain evidence="3 4">CIRM-BRFM 2984</strain>
    </source>
</reference>
<dbReference type="GO" id="GO:0016579">
    <property type="term" value="P:protein deubiquitination"/>
    <property type="evidence" value="ECO:0007669"/>
    <property type="project" value="InterPro"/>
</dbReference>
<sequence length="668" mass="74132">MVRLTPEASFWQDDPDTRTLSTRDAKEWMTNKEREEGQTLADFTGTTFDQAIQALRKFGGDMDKAANSLLTSATEEASDRQKDEEKLADLRRELAPMLAGPRGGSPPVIDLTGEDDELPADSTRFRATTRSPHPEWQMVPVNRAKSEDDQLKEVMQASLNDFAAEDEVVPPSEIVLREGGRPIALRAATASKAYAALVITALFSIPQVRQRCAQLQMPDVPPTSNGPDLALWHLLQTFTTLDLGKMSIHFDHEDILLNAWETVPLTQSDSVRDMSKFFLDQVVRIIQTALDAQQVEANNTPIAPKLFHFSHTKYRIPPSGPPMPLHSPSFSHIVSIHIEPHSSAGVDSTSETRLTPPISTNDLLTRLSQTLNTYCSDGSSEHQLIQRPSEVVTFEINFSSPRTSLSNASMNEDTATITQLCTFPKTIHLDQFLEGNLDLANETREEARRIGRELARRVARRAEVGGAGGAGAGETQSPLETLRSAIHYYENVAKCDSPERVAVSRSVATKLKYILKRLETEVGDLDKQIAALQAELDGLWENPELMLHPYDLRAVLVHTGLPGRKQIYSYVRDAKDMWWKSVDYSVIEVPEELVLTDLAGQHLGAGPYLLMYSRRQSESEGKEPVQWPAGFVARTEEINKTWLSALEKQPATGVGEGESDAMAMDLSP</sequence>
<gene>
    <name evidence="3" type="ORF">R3P38DRAFT_3042032</name>
</gene>
<dbReference type="EMBL" id="JAWWNJ010000079">
    <property type="protein sequence ID" value="KAK7002204.1"/>
    <property type="molecule type" value="Genomic_DNA"/>
</dbReference>
<dbReference type="InterPro" id="IPR001394">
    <property type="entry name" value="Peptidase_C19_UCH"/>
</dbReference>
<evidence type="ECO:0000313" key="3">
    <source>
        <dbReference type="EMBL" id="KAK7002204.1"/>
    </source>
</evidence>
<accession>A0AAW0A8U3</accession>
<feature type="compositionally biased region" description="Basic and acidic residues" evidence="1">
    <location>
        <begin position="15"/>
        <end position="24"/>
    </location>
</feature>
<organism evidence="3 4">
    <name type="scientific">Favolaschia claudopus</name>
    <dbReference type="NCBI Taxonomy" id="2862362"/>
    <lineage>
        <taxon>Eukaryota</taxon>
        <taxon>Fungi</taxon>
        <taxon>Dikarya</taxon>
        <taxon>Basidiomycota</taxon>
        <taxon>Agaricomycotina</taxon>
        <taxon>Agaricomycetes</taxon>
        <taxon>Agaricomycetidae</taxon>
        <taxon>Agaricales</taxon>
        <taxon>Marasmiineae</taxon>
        <taxon>Mycenaceae</taxon>
        <taxon>Favolaschia</taxon>
    </lineage>
</organism>